<dbReference type="AlphaFoldDB" id="A0A645FQV2"/>
<sequence>MRPRNPFQIPRCFEYPPHASRRCSGRRPQPRRCFDVPCTIARLAYIATNWYPGIHPPAHIETGCGISAILQDSAQKDAASKKADRQNPTHWPPGGPFDRHEKPWAQSDPGKDGPSGIAPGPKTYSSHPKTARAIPVLAHPSRLCPAA</sequence>
<name>A0A645FQV2_9ZZZZ</name>
<feature type="compositionally biased region" description="Basic and acidic residues" evidence="1">
    <location>
        <begin position="74"/>
        <end position="87"/>
    </location>
</feature>
<evidence type="ECO:0000313" key="2">
    <source>
        <dbReference type="EMBL" id="MPN16791.1"/>
    </source>
</evidence>
<proteinExistence type="predicted"/>
<protein>
    <submittedName>
        <fullName evidence="2">Uncharacterized protein</fullName>
    </submittedName>
</protein>
<reference evidence="2" key="1">
    <citation type="submission" date="2019-08" db="EMBL/GenBank/DDBJ databases">
        <authorList>
            <person name="Kucharzyk K."/>
            <person name="Murdoch R.W."/>
            <person name="Higgins S."/>
            <person name="Loffler F."/>
        </authorList>
    </citation>
    <scope>NUCLEOTIDE SEQUENCE</scope>
</reference>
<comment type="caution">
    <text evidence="2">The sequence shown here is derived from an EMBL/GenBank/DDBJ whole genome shotgun (WGS) entry which is preliminary data.</text>
</comment>
<dbReference type="EMBL" id="VSSQ01063787">
    <property type="protein sequence ID" value="MPN16791.1"/>
    <property type="molecule type" value="Genomic_DNA"/>
</dbReference>
<accession>A0A645FQV2</accession>
<organism evidence="2">
    <name type="scientific">bioreactor metagenome</name>
    <dbReference type="NCBI Taxonomy" id="1076179"/>
    <lineage>
        <taxon>unclassified sequences</taxon>
        <taxon>metagenomes</taxon>
        <taxon>ecological metagenomes</taxon>
    </lineage>
</organism>
<evidence type="ECO:0000256" key="1">
    <source>
        <dbReference type="SAM" id="MobiDB-lite"/>
    </source>
</evidence>
<gene>
    <name evidence="2" type="ORF">SDC9_164138</name>
</gene>
<feature type="region of interest" description="Disordered" evidence="1">
    <location>
        <begin position="73"/>
        <end position="147"/>
    </location>
</feature>